<accession>A0A0D7EDZ2</accession>
<feature type="non-terminal residue" evidence="1">
    <location>
        <position position="1"/>
    </location>
</feature>
<dbReference type="AlphaFoldDB" id="A0A0D7EDZ2"/>
<name>A0A0D7EDZ2_RHOPL</name>
<gene>
    <name evidence="1" type="ORF">OO17_22590</name>
</gene>
<organism evidence="1 2">
    <name type="scientific">Rhodopseudomonas palustris</name>
    <dbReference type="NCBI Taxonomy" id="1076"/>
    <lineage>
        <taxon>Bacteria</taxon>
        <taxon>Pseudomonadati</taxon>
        <taxon>Pseudomonadota</taxon>
        <taxon>Alphaproteobacteria</taxon>
        <taxon>Hyphomicrobiales</taxon>
        <taxon>Nitrobacteraceae</taxon>
        <taxon>Rhodopseudomonas</taxon>
    </lineage>
</organism>
<evidence type="ECO:0000313" key="1">
    <source>
        <dbReference type="EMBL" id="KIZ38715.1"/>
    </source>
</evidence>
<dbReference type="PATRIC" id="fig|1076.23.peg.5387"/>
<proteinExistence type="predicted"/>
<dbReference type="EMBL" id="JXXE01000494">
    <property type="protein sequence ID" value="KIZ38715.1"/>
    <property type="molecule type" value="Genomic_DNA"/>
</dbReference>
<protein>
    <submittedName>
        <fullName evidence="1">Uncharacterized protein</fullName>
    </submittedName>
</protein>
<comment type="caution">
    <text evidence="1">The sequence shown here is derived from an EMBL/GenBank/DDBJ whole genome shotgun (WGS) entry which is preliminary data.</text>
</comment>
<dbReference type="RefSeq" id="WP_044415876.1">
    <property type="nucleotide sequence ID" value="NZ_JXXE01000494.1"/>
</dbReference>
<sequence>GRWRFFAGLFDKLKRRKRNVDGEVLAGLDFEELRLFGIGAGRKTSAVHVYIGYTMPSAMRA</sequence>
<reference evidence="1 2" key="1">
    <citation type="submission" date="2014-11" db="EMBL/GenBank/DDBJ databases">
        <title>Genomics and ecophysiology of heterotrophic nitrogen fixing bacteria isolated from estuarine surface water.</title>
        <authorList>
            <person name="Bentzon-Tilia M."/>
            <person name="Severin I."/>
            <person name="Hansen L.H."/>
            <person name="Riemann L."/>
        </authorList>
    </citation>
    <scope>NUCLEOTIDE SEQUENCE [LARGE SCALE GENOMIC DNA]</scope>
    <source>
        <strain evidence="1 2">BAL398</strain>
    </source>
</reference>
<evidence type="ECO:0000313" key="2">
    <source>
        <dbReference type="Proteomes" id="UP000032515"/>
    </source>
</evidence>
<dbReference type="Proteomes" id="UP000032515">
    <property type="component" value="Unassembled WGS sequence"/>
</dbReference>